<keyword evidence="8" id="KW-0808">Transferase</keyword>
<evidence type="ECO:0000256" key="18">
    <source>
        <dbReference type="ARBA" id="ARBA00023117"/>
    </source>
</evidence>
<evidence type="ECO:0000313" key="36">
    <source>
        <dbReference type="Ensembl" id="ENSTRUP00000033022.3"/>
    </source>
</evidence>
<evidence type="ECO:0000256" key="20">
    <source>
        <dbReference type="ARBA" id="ARBA00023239"/>
    </source>
</evidence>
<keyword evidence="22" id="KW-0012">Acyltransferase</keyword>
<feature type="region of interest" description="Disordered" evidence="28">
    <location>
        <begin position="1518"/>
        <end position="1549"/>
    </location>
</feature>
<name>H2U7V6_TAKRU</name>
<evidence type="ECO:0000259" key="31">
    <source>
        <dbReference type="PROSITE" id="PS50125"/>
    </source>
</evidence>
<dbReference type="SUPFAM" id="SSF57850">
    <property type="entry name" value="RING/U-box"/>
    <property type="match status" value="1"/>
</dbReference>
<feature type="compositionally biased region" description="Low complexity" evidence="28">
    <location>
        <begin position="3451"/>
        <end position="3460"/>
    </location>
</feature>
<evidence type="ECO:0000256" key="2">
    <source>
        <dbReference type="ARBA" id="ARBA00004496"/>
    </source>
</evidence>
<evidence type="ECO:0000256" key="24">
    <source>
        <dbReference type="PROSITE-ProRule" id="PRU00035"/>
    </source>
</evidence>
<dbReference type="PROSITE" id="PS00452">
    <property type="entry name" value="GUANYLATE_CYCLASE_1"/>
    <property type="match status" value="2"/>
</dbReference>
<dbReference type="CDD" id="cd20910">
    <property type="entry name" value="NCBD_CREBBP-p300_like"/>
    <property type="match status" value="1"/>
</dbReference>
<dbReference type="InterPro" id="IPR038547">
    <property type="entry name" value="RING_CBP-p300_sf"/>
</dbReference>
<keyword evidence="29" id="KW-1133">Transmembrane helix</keyword>
<feature type="compositionally biased region" description="Basic residues" evidence="28">
    <location>
        <begin position="2710"/>
        <end position="2720"/>
    </location>
</feature>
<keyword evidence="10" id="KW-0677">Repeat</keyword>
<evidence type="ECO:0000259" key="33">
    <source>
        <dbReference type="PROSITE" id="PS50135"/>
    </source>
</evidence>
<dbReference type="Gene3D" id="1.10.1630.10">
    <property type="entry name" value="Nuclear receptor coactivator, CREB-bp-like, interlocking domain"/>
    <property type="match status" value="1"/>
</dbReference>
<feature type="compositionally biased region" description="Basic and acidic residues" evidence="28">
    <location>
        <begin position="2681"/>
        <end position="2693"/>
    </location>
</feature>
<keyword evidence="7" id="KW-0597">Phosphoprotein</keyword>
<keyword evidence="21" id="KW-0539">Nucleus</keyword>
<dbReference type="FunFam" id="3.30.60.90:FF:000003">
    <property type="entry name" value="E1A binding protein p300"/>
    <property type="match status" value="1"/>
</dbReference>
<dbReference type="FunFam" id="1.20.1020.10:FF:000002">
    <property type="entry name" value="E1A binding protein p300"/>
    <property type="match status" value="1"/>
</dbReference>
<evidence type="ECO:0000259" key="35">
    <source>
        <dbReference type="PROSITE" id="PS51727"/>
    </source>
</evidence>
<evidence type="ECO:0000256" key="8">
    <source>
        <dbReference type="ARBA" id="ARBA00022679"/>
    </source>
</evidence>
<keyword evidence="11" id="KW-0547">Nucleotide-binding</keyword>
<evidence type="ECO:0000256" key="4">
    <source>
        <dbReference type="ARBA" id="ARBA00022481"/>
    </source>
</evidence>
<reference evidence="36 37" key="1">
    <citation type="journal article" date="2011" name="Genome Biol. Evol.">
        <title>Integration of the genetic map and genome assembly of fugu facilitates insights into distinct features of genome evolution in teleosts and mammals.</title>
        <authorList>
            <person name="Kai W."/>
            <person name="Kikuchi K."/>
            <person name="Tohari S."/>
            <person name="Chew A.K."/>
            <person name="Tay A."/>
            <person name="Fujiwara A."/>
            <person name="Hosoya S."/>
            <person name="Suetake H."/>
            <person name="Naruse K."/>
            <person name="Brenner S."/>
            <person name="Suzuki Y."/>
            <person name="Venkatesh B."/>
        </authorList>
    </citation>
    <scope>NUCLEOTIDE SEQUENCE [LARGE SCALE GENOMIC DNA]</scope>
</reference>
<feature type="region of interest" description="Disordered" evidence="28">
    <location>
        <begin position="3349"/>
        <end position="3389"/>
    </location>
</feature>
<dbReference type="InterPro" id="IPR010303">
    <property type="entry name" value="RING_CBP-p300"/>
</dbReference>
<dbReference type="GO" id="GO:0009190">
    <property type="term" value="P:cyclic nucleotide biosynthetic process"/>
    <property type="evidence" value="ECO:0007669"/>
    <property type="project" value="InterPro"/>
</dbReference>
<dbReference type="FunFam" id="3.30.70.1230:FF:000008">
    <property type="entry name" value="Adenylate cyclase type 9"/>
    <property type="match status" value="1"/>
</dbReference>
<dbReference type="InterPro" id="IPR013083">
    <property type="entry name" value="Znf_RING/FYVE/PHD"/>
</dbReference>
<feature type="zinc finger region" description="TAZ-type" evidence="25">
    <location>
        <begin position="1606"/>
        <end position="1692"/>
    </location>
</feature>
<dbReference type="PROSITE" id="PS50134">
    <property type="entry name" value="ZF_TAZ"/>
    <property type="match status" value="2"/>
</dbReference>
<dbReference type="GO" id="GO:0005667">
    <property type="term" value="C:transcription regulator complex"/>
    <property type="evidence" value="ECO:0007669"/>
    <property type="project" value="TreeGrafter"/>
</dbReference>
<evidence type="ECO:0000256" key="13">
    <source>
        <dbReference type="ARBA" id="ARBA00022833"/>
    </source>
</evidence>
<evidence type="ECO:0000256" key="16">
    <source>
        <dbReference type="ARBA" id="ARBA00023015"/>
    </source>
</evidence>
<feature type="region of interest" description="Disordered" evidence="28">
    <location>
        <begin position="2149"/>
        <end position="2213"/>
    </location>
</feature>
<feature type="region of interest" description="Disordered" evidence="28">
    <location>
        <begin position="2086"/>
        <end position="2118"/>
    </location>
</feature>
<feature type="compositionally biased region" description="Low complexity" evidence="28">
    <location>
        <begin position="3011"/>
        <end position="3024"/>
    </location>
</feature>
<feature type="compositionally biased region" description="Low complexity" evidence="28">
    <location>
        <begin position="3508"/>
        <end position="3538"/>
    </location>
</feature>
<dbReference type="InterPro" id="IPR036427">
    <property type="entry name" value="Bromodomain-like_sf"/>
</dbReference>
<dbReference type="PROSITE" id="PS50135">
    <property type="entry name" value="ZF_ZZ_2"/>
    <property type="match status" value="1"/>
</dbReference>
<dbReference type="InterPro" id="IPR043145">
    <property type="entry name" value="Znf_ZZ_sf"/>
</dbReference>
<dbReference type="Gene3D" id="1.10.246.20">
    <property type="entry name" value="Coactivator CBP, KIX domain"/>
    <property type="match status" value="1"/>
</dbReference>
<dbReference type="FunFam" id="1.20.1020.10:FF:000001">
    <property type="entry name" value="E1A binding protein p300"/>
    <property type="match status" value="1"/>
</dbReference>
<dbReference type="SUPFAM" id="SSF57933">
    <property type="entry name" value="TAZ domain"/>
    <property type="match status" value="2"/>
</dbReference>
<feature type="compositionally biased region" description="Low complexity" evidence="28">
    <location>
        <begin position="3350"/>
        <end position="3361"/>
    </location>
</feature>
<dbReference type="GO" id="GO:0000166">
    <property type="term" value="F:nucleotide binding"/>
    <property type="evidence" value="ECO:0007669"/>
    <property type="project" value="UniProtKB-KW"/>
</dbReference>
<evidence type="ECO:0000256" key="1">
    <source>
        <dbReference type="ARBA" id="ARBA00004123"/>
    </source>
</evidence>
<feature type="compositionally biased region" description="Polar residues" evidence="28">
    <location>
        <begin position="1347"/>
        <end position="1365"/>
    </location>
</feature>
<dbReference type="GO" id="GO:0048511">
    <property type="term" value="P:rhythmic process"/>
    <property type="evidence" value="ECO:0007669"/>
    <property type="project" value="UniProtKB-KW"/>
</dbReference>
<feature type="compositionally biased region" description="Polar residues" evidence="28">
    <location>
        <begin position="2195"/>
        <end position="2204"/>
    </location>
</feature>
<feature type="transmembrane region" description="Helical" evidence="29">
    <location>
        <begin position="109"/>
        <end position="127"/>
    </location>
</feature>
<evidence type="ECO:0000256" key="26">
    <source>
        <dbReference type="PROSITE-ProRule" id="PRU00228"/>
    </source>
</evidence>
<feature type="compositionally biased region" description="Low complexity" evidence="28">
    <location>
        <begin position="1540"/>
        <end position="1549"/>
    </location>
</feature>
<evidence type="ECO:0000256" key="7">
    <source>
        <dbReference type="ARBA" id="ARBA00022553"/>
    </source>
</evidence>
<comment type="subcellular location">
    <subcellularLocation>
        <location evidence="2">Cytoplasm</location>
    </subcellularLocation>
    <subcellularLocation>
        <location evidence="1">Nucleus</location>
    </subcellularLocation>
</comment>
<dbReference type="GO" id="GO:0045944">
    <property type="term" value="P:positive regulation of transcription by RNA polymerase II"/>
    <property type="evidence" value="ECO:0007669"/>
    <property type="project" value="TreeGrafter"/>
</dbReference>
<dbReference type="InterPro" id="IPR000433">
    <property type="entry name" value="Znf_ZZ"/>
</dbReference>
<keyword evidence="14" id="KW-0832">Ubl conjugation</keyword>
<dbReference type="InterPro" id="IPR003101">
    <property type="entry name" value="KIX_dom"/>
</dbReference>
<feature type="transmembrane region" description="Helical" evidence="29">
    <location>
        <begin position="171"/>
        <end position="193"/>
    </location>
</feature>
<gene>
    <name evidence="36" type="primary">crebbpa</name>
</gene>
<dbReference type="InterPro" id="IPR037073">
    <property type="entry name" value="Nuc_rcpt_coact_CREBbp_sf"/>
</dbReference>
<dbReference type="Pfam" id="PF00569">
    <property type="entry name" value="ZZ"/>
    <property type="match status" value="1"/>
</dbReference>
<feature type="compositionally biased region" description="Low complexity" evidence="28">
    <location>
        <begin position="3069"/>
        <end position="3080"/>
    </location>
</feature>
<dbReference type="GO" id="GO:0035556">
    <property type="term" value="P:intracellular signal transduction"/>
    <property type="evidence" value="ECO:0007669"/>
    <property type="project" value="InterPro"/>
</dbReference>
<dbReference type="FunFam" id="2.10.110.40:FF:000001">
    <property type="entry name" value="E1A binding protein p300"/>
    <property type="match status" value="1"/>
</dbReference>
<dbReference type="InterPro" id="IPR000197">
    <property type="entry name" value="Znf_TAZ"/>
</dbReference>
<comment type="similarity">
    <text evidence="27">Belongs to the adenylyl cyclase class-4/guanylyl cyclase family.</text>
</comment>
<keyword evidence="19" id="KW-0804">Transcription</keyword>
<evidence type="ECO:0000256" key="10">
    <source>
        <dbReference type="ARBA" id="ARBA00022737"/>
    </source>
</evidence>
<keyword evidence="18 24" id="KW-0103">Bromodomain</keyword>
<feature type="region of interest" description="Disordered" evidence="28">
    <location>
        <begin position="3273"/>
        <end position="3322"/>
    </location>
</feature>
<feature type="compositionally biased region" description="Gly residues" evidence="28">
    <location>
        <begin position="1312"/>
        <end position="1329"/>
    </location>
</feature>
<dbReference type="FunFam" id="1.10.246.20:FF:000001">
    <property type="entry name" value="E1A binding protein p300"/>
    <property type="match status" value="1"/>
</dbReference>
<dbReference type="GO" id="GO:0005654">
    <property type="term" value="C:nucleoplasm"/>
    <property type="evidence" value="ECO:0007669"/>
    <property type="project" value="UniProtKB-ARBA"/>
</dbReference>
<dbReference type="CDD" id="cd15647">
    <property type="entry name" value="PHD_CBP"/>
    <property type="match status" value="1"/>
</dbReference>
<dbReference type="Gene3D" id="3.30.60.90">
    <property type="match status" value="1"/>
</dbReference>
<feature type="transmembrane region" description="Helical" evidence="29">
    <location>
        <begin position="946"/>
        <end position="966"/>
    </location>
</feature>
<dbReference type="InterPro" id="IPR018297">
    <property type="entry name" value="A/G_cyclase_CS"/>
</dbReference>
<feature type="compositionally biased region" description="Polar residues" evidence="28">
    <location>
        <begin position="3492"/>
        <end position="3502"/>
    </location>
</feature>
<dbReference type="FunFam" id="3.30.40.10:FF:000034">
    <property type="entry name" value="Histone acetyltransferase p300"/>
    <property type="match status" value="1"/>
</dbReference>
<dbReference type="InterPro" id="IPR035898">
    <property type="entry name" value="TAZ_dom_sf"/>
</dbReference>
<feature type="domain" description="Guanylate cyclase" evidence="31">
    <location>
        <begin position="438"/>
        <end position="565"/>
    </location>
</feature>
<evidence type="ECO:0000256" key="14">
    <source>
        <dbReference type="ARBA" id="ARBA00022843"/>
    </source>
</evidence>
<dbReference type="Ensembl" id="ENSTRUT00000033148.3">
    <property type="protein sequence ID" value="ENSTRUP00000033022.3"/>
    <property type="gene ID" value="ENSTRUG00000012692.3"/>
</dbReference>
<dbReference type="SUPFAM" id="SSF55073">
    <property type="entry name" value="Nucleotide cyclase"/>
    <property type="match status" value="2"/>
</dbReference>
<evidence type="ECO:0000256" key="3">
    <source>
        <dbReference type="ARBA" id="ARBA00013184"/>
    </source>
</evidence>
<accession>H2U7V6</accession>
<organism evidence="36 37">
    <name type="scientific">Takifugu rubripes</name>
    <name type="common">Japanese pufferfish</name>
    <name type="synonym">Fugu rubripes</name>
    <dbReference type="NCBI Taxonomy" id="31033"/>
    <lineage>
        <taxon>Eukaryota</taxon>
        <taxon>Metazoa</taxon>
        <taxon>Chordata</taxon>
        <taxon>Craniata</taxon>
        <taxon>Vertebrata</taxon>
        <taxon>Euteleostomi</taxon>
        <taxon>Actinopterygii</taxon>
        <taxon>Neopterygii</taxon>
        <taxon>Teleostei</taxon>
        <taxon>Neoteleostei</taxon>
        <taxon>Acanthomorphata</taxon>
        <taxon>Eupercaria</taxon>
        <taxon>Tetraodontiformes</taxon>
        <taxon>Tetradontoidea</taxon>
        <taxon>Tetraodontidae</taxon>
        <taxon>Takifugu</taxon>
    </lineage>
</organism>
<feature type="domain" description="ZZ-type" evidence="33">
    <location>
        <begin position="2827"/>
        <end position="2875"/>
    </location>
</feature>
<evidence type="ECO:0000256" key="19">
    <source>
        <dbReference type="ARBA" id="ARBA00023163"/>
    </source>
</evidence>
<feature type="region of interest" description="Disordered" evidence="28">
    <location>
        <begin position="733"/>
        <end position="754"/>
    </location>
</feature>
<dbReference type="Pfam" id="PF02135">
    <property type="entry name" value="zf-TAZ"/>
    <property type="match status" value="2"/>
</dbReference>
<feature type="region of interest" description="Disordered" evidence="28">
    <location>
        <begin position="2681"/>
        <end position="2739"/>
    </location>
</feature>
<proteinExistence type="inferred from homology"/>
<feature type="compositionally biased region" description="Polar residues" evidence="28">
    <location>
        <begin position="1710"/>
        <end position="1736"/>
    </location>
</feature>
<dbReference type="Gene3D" id="3.30.40.10">
    <property type="entry name" value="Zinc/RING finger domain, C3HC4 (zinc finger)"/>
    <property type="match status" value="1"/>
</dbReference>
<feature type="domain" description="Guanylate cyclase" evidence="31">
    <location>
        <begin position="1105"/>
        <end position="1247"/>
    </location>
</feature>
<dbReference type="EC" id="2.3.1.48" evidence="3"/>
<dbReference type="PANTHER" id="PTHR13808:SF34">
    <property type="entry name" value="CREB-BINDING PROTEIN"/>
    <property type="match status" value="1"/>
</dbReference>
<feature type="transmembrane region" description="Helical" evidence="29">
    <location>
        <begin position="1024"/>
        <end position="1043"/>
    </location>
</feature>
<dbReference type="GO" id="GO:0004402">
    <property type="term" value="F:histone acetyltransferase activity"/>
    <property type="evidence" value="ECO:0007669"/>
    <property type="project" value="InterPro"/>
</dbReference>
<dbReference type="Gene3D" id="2.10.110.40">
    <property type="match status" value="1"/>
</dbReference>
<reference evidence="36" key="2">
    <citation type="submission" date="2025-08" db="UniProtKB">
        <authorList>
            <consortium name="Ensembl"/>
        </authorList>
    </citation>
    <scope>IDENTIFICATION</scope>
</reference>
<dbReference type="SUPFAM" id="SSF69125">
    <property type="entry name" value="Nuclear receptor coactivator interlocking domain"/>
    <property type="match status" value="1"/>
</dbReference>
<feature type="transmembrane region" description="Helical" evidence="29">
    <location>
        <begin position="911"/>
        <end position="934"/>
    </location>
</feature>
<dbReference type="InterPro" id="IPR018359">
    <property type="entry name" value="Bromodomain_CS"/>
</dbReference>
<keyword evidence="29" id="KW-0812">Transmembrane</keyword>
<keyword evidence="17" id="KW-0090">Biological rhythms</keyword>
<feature type="domain" description="TAZ-type" evidence="32">
    <location>
        <begin position="2890"/>
        <end position="2971"/>
    </location>
</feature>
<dbReference type="PANTHER" id="PTHR13808">
    <property type="entry name" value="CBP/P300-RELATED"/>
    <property type="match status" value="1"/>
</dbReference>
<feature type="domain" description="CBP/p300-type HAT" evidence="35">
    <location>
        <begin position="2448"/>
        <end position="2825"/>
    </location>
</feature>
<dbReference type="PROSITE" id="PS01357">
    <property type="entry name" value="ZF_ZZ_1"/>
    <property type="match status" value="1"/>
</dbReference>
<feature type="compositionally biased region" description="Low complexity" evidence="28">
    <location>
        <begin position="739"/>
        <end position="749"/>
    </location>
</feature>
<dbReference type="Pfam" id="PF09030">
    <property type="entry name" value="Creb_binding"/>
    <property type="match status" value="1"/>
</dbReference>
<dbReference type="InterPro" id="IPR036529">
    <property type="entry name" value="KIX_dom_sf"/>
</dbReference>
<dbReference type="Pfam" id="PF00211">
    <property type="entry name" value="Guanylate_cyc"/>
    <property type="match status" value="2"/>
</dbReference>
<dbReference type="GO" id="GO:0140297">
    <property type="term" value="F:DNA-binding transcription factor binding"/>
    <property type="evidence" value="ECO:0007669"/>
    <property type="project" value="UniProtKB-ARBA"/>
</dbReference>
<feature type="domain" description="TAZ-type" evidence="32">
    <location>
        <begin position="1606"/>
        <end position="1692"/>
    </location>
</feature>
<evidence type="ECO:0000259" key="30">
    <source>
        <dbReference type="PROSITE" id="PS50014"/>
    </source>
</evidence>
<keyword evidence="4" id="KW-0488">Methylation</keyword>
<dbReference type="SMART" id="SM00297">
    <property type="entry name" value="BROMO"/>
    <property type="match status" value="1"/>
</dbReference>
<evidence type="ECO:0000259" key="34">
    <source>
        <dbReference type="PROSITE" id="PS50952"/>
    </source>
</evidence>
<dbReference type="OMA" id="QPPGTPX"/>
<evidence type="ECO:0000256" key="28">
    <source>
        <dbReference type="SAM" id="MobiDB-lite"/>
    </source>
</evidence>
<dbReference type="InterPro" id="IPR001487">
    <property type="entry name" value="Bromodomain"/>
</dbReference>
<feature type="region of interest" description="Disordered" evidence="28">
    <location>
        <begin position="1751"/>
        <end position="1782"/>
    </location>
</feature>
<dbReference type="SMART" id="SM00291">
    <property type="entry name" value="ZnF_ZZ"/>
    <property type="match status" value="1"/>
</dbReference>
<feature type="compositionally biased region" description="Basic residues" evidence="28">
    <location>
        <begin position="406"/>
        <end position="417"/>
    </location>
</feature>
<dbReference type="Gene3D" id="1.20.1020.10">
    <property type="entry name" value="TAZ domain"/>
    <property type="match status" value="2"/>
</dbReference>
<feature type="transmembrane region" description="Helical" evidence="29">
    <location>
        <begin position="242"/>
        <end position="262"/>
    </location>
</feature>
<evidence type="ECO:0000256" key="11">
    <source>
        <dbReference type="ARBA" id="ARBA00022741"/>
    </source>
</evidence>
<evidence type="ECO:0000256" key="23">
    <source>
        <dbReference type="ARBA" id="ARBA00047411"/>
    </source>
</evidence>
<dbReference type="Pfam" id="PF06001">
    <property type="entry name" value="RING_CBP-p300"/>
    <property type="match status" value="1"/>
</dbReference>
<evidence type="ECO:0000313" key="37">
    <source>
        <dbReference type="Proteomes" id="UP000005226"/>
    </source>
</evidence>
<dbReference type="GO" id="GO:0003713">
    <property type="term" value="F:transcription coactivator activity"/>
    <property type="evidence" value="ECO:0007669"/>
    <property type="project" value="InterPro"/>
</dbReference>
<keyword evidence="9 25" id="KW-0479">Metal-binding</keyword>
<dbReference type="GO" id="GO:0016849">
    <property type="term" value="F:phosphorus-oxygen lyase activity"/>
    <property type="evidence" value="ECO:0007669"/>
    <property type="project" value="InterPro"/>
</dbReference>
<dbReference type="PROSITE" id="PS50952">
    <property type="entry name" value="KIX"/>
    <property type="match status" value="1"/>
</dbReference>
<dbReference type="Pfam" id="PF23570">
    <property type="entry name" value="PHD_P300"/>
    <property type="match status" value="1"/>
</dbReference>
<dbReference type="InterPro" id="IPR029787">
    <property type="entry name" value="Nucleotide_cyclase"/>
</dbReference>
<dbReference type="GO" id="GO:0005737">
    <property type="term" value="C:cytoplasm"/>
    <property type="evidence" value="ECO:0007669"/>
    <property type="project" value="UniProtKB-SubCell"/>
</dbReference>
<dbReference type="SUPFAM" id="SSF47370">
    <property type="entry name" value="Bromodomain"/>
    <property type="match status" value="1"/>
</dbReference>
<feature type="region of interest" description="Disordered" evidence="28">
    <location>
        <begin position="397"/>
        <end position="417"/>
    </location>
</feature>
<dbReference type="PROSITE" id="PS51727">
    <property type="entry name" value="CBP_P300_HAT"/>
    <property type="match status" value="1"/>
</dbReference>
<dbReference type="FunFam" id="1.20.920.10:FF:000001">
    <property type="entry name" value="Histone acetyltransferase p300"/>
    <property type="match status" value="1"/>
</dbReference>
<feature type="domain" description="Bromo" evidence="30">
    <location>
        <begin position="2228"/>
        <end position="2300"/>
    </location>
</feature>
<keyword evidence="37" id="KW-1185">Reference proteome</keyword>
<dbReference type="SMART" id="SM00551">
    <property type="entry name" value="ZnF_TAZ"/>
    <property type="match status" value="2"/>
</dbReference>
<dbReference type="GO" id="GO:0031490">
    <property type="term" value="F:chromatin DNA binding"/>
    <property type="evidence" value="ECO:0007669"/>
    <property type="project" value="TreeGrafter"/>
</dbReference>
<dbReference type="CDD" id="cd05495">
    <property type="entry name" value="Bromo_cbp_like"/>
    <property type="match status" value="1"/>
</dbReference>
<evidence type="ECO:0000256" key="12">
    <source>
        <dbReference type="ARBA" id="ARBA00022771"/>
    </source>
</evidence>
<feature type="region of interest" description="Disordered" evidence="28">
    <location>
        <begin position="3451"/>
        <end position="3579"/>
    </location>
</feature>
<dbReference type="InParanoid" id="H2U7V6"/>
<evidence type="ECO:0000256" key="6">
    <source>
        <dbReference type="ARBA" id="ARBA00022499"/>
    </source>
</evidence>
<dbReference type="SUPFAM" id="SSF47040">
    <property type="entry name" value="Kix domain of CBP (creb binding protein)"/>
    <property type="match status" value="1"/>
</dbReference>
<dbReference type="InterPro" id="IPR056484">
    <property type="entry name" value="PHD_P300"/>
</dbReference>
<comment type="catalytic activity">
    <reaction evidence="23">
        <text>(S)-lactoyl-CoA + L-lysyl-[protein] = N(6)-[(S)-lactoyl]-L-lysyl-[protein] + CoA + H(+)</text>
        <dbReference type="Rhea" id="RHEA:61996"/>
        <dbReference type="Rhea" id="RHEA-COMP:9752"/>
        <dbReference type="Rhea" id="RHEA-COMP:19466"/>
        <dbReference type="ChEBI" id="CHEBI:15378"/>
        <dbReference type="ChEBI" id="CHEBI:29969"/>
        <dbReference type="ChEBI" id="CHEBI:57287"/>
        <dbReference type="ChEBI" id="CHEBI:231527"/>
        <dbReference type="ChEBI" id="CHEBI:231528"/>
    </reaction>
    <physiologicalReaction direction="left-to-right" evidence="23">
        <dbReference type="Rhea" id="RHEA:61997"/>
    </physiologicalReaction>
</comment>
<dbReference type="PROSITE" id="PS50014">
    <property type="entry name" value="BROMODOMAIN_2"/>
    <property type="match status" value="1"/>
</dbReference>
<feature type="transmembrane region" description="Helical" evidence="29">
    <location>
        <begin position="844"/>
        <end position="864"/>
    </location>
</feature>
<evidence type="ECO:0000256" key="25">
    <source>
        <dbReference type="PROSITE-ProRule" id="PRU00203"/>
    </source>
</evidence>
<dbReference type="GO" id="GO:0000123">
    <property type="term" value="C:histone acetyltransferase complex"/>
    <property type="evidence" value="ECO:0007669"/>
    <property type="project" value="InterPro"/>
</dbReference>
<keyword evidence="5" id="KW-0963">Cytoplasm</keyword>
<evidence type="ECO:0000259" key="32">
    <source>
        <dbReference type="PROSITE" id="PS50134"/>
    </source>
</evidence>
<dbReference type="Pfam" id="PF00439">
    <property type="entry name" value="Bromodomain"/>
    <property type="match status" value="1"/>
</dbReference>
<feature type="region of interest" description="Disordered" evidence="28">
    <location>
        <begin position="2999"/>
        <end position="3096"/>
    </location>
</feature>
<dbReference type="SMART" id="SM01250">
    <property type="entry name" value="KAT11"/>
    <property type="match status" value="1"/>
</dbReference>
<evidence type="ECO:0000256" key="22">
    <source>
        <dbReference type="ARBA" id="ARBA00023315"/>
    </source>
</evidence>
<evidence type="ECO:0000256" key="17">
    <source>
        <dbReference type="ARBA" id="ARBA00023108"/>
    </source>
</evidence>
<dbReference type="InterPro" id="IPR001054">
    <property type="entry name" value="A/G_cyclase"/>
</dbReference>
<feature type="compositionally biased region" description="Basic and acidic residues" evidence="28">
    <location>
        <begin position="2152"/>
        <end position="2186"/>
    </location>
</feature>
<feature type="zinc finger region" description="TAZ-type" evidence="25">
    <location>
        <begin position="2890"/>
        <end position="2971"/>
    </location>
</feature>
<dbReference type="PROSITE" id="PS50125">
    <property type="entry name" value="GUANYLATE_CYCLASE_2"/>
    <property type="match status" value="2"/>
</dbReference>
<feature type="compositionally biased region" description="Polar residues" evidence="28">
    <location>
        <begin position="1419"/>
        <end position="1430"/>
    </location>
</feature>
<dbReference type="Pfam" id="PF02172">
    <property type="entry name" value="KIX"/>
    <property type="match status" value="1"/>
</dbReference>
<dbReference type="PRINTS" id="PR00503">
    <property type="entry name" value="BROMODOMAIN"/>
</dbReference>
<dbReference type="CDD" id="cd02337">
    <property type="entry name" value="ZZ_CBP"/>
    <property type="match status" value="1"/>
</dbReference>
<keyword evidence="16" id="KW-0805">Transcription regulation</keyword>
<dbReference type="GO" id="GO:0008270">
    <property type="term" value="F:zinc ion binding"/>
    <property type="evidence" value="ECO:0007669"/>
    <property type="project" value="UniProtKB-KW"/>
</dbReference>
<dbReference type="InterPro" id="IPR013178">
    <property type="entry name" value="Histone_AcTrfase_Rtt109/CBP"/>
</dbReference>
<dbReference type="InterPro" id="IPR009110">
    <property type="entry name" value="Nuc_rcpt_coact"/>
</dbReference>
<dbReference type="Proteomes" id="UP000005226">
    <property type="component" value="Chromosome 17"/>
</dbReference>
<sequence length="3609" mass="394155">MHGTEVSCDSSGDGAVTVQITNSVPHMHREPQAGAGGAKTNPNLHKYSISSSCSSADSGTAAATTSRVRRRVPPLFERSAAQCWDPKFDSPILEEACQERCFPQTQRRFRYVLSYLAVAAVLWGVYFGVNSDRCSPVAFLAPTASFLVLLMLLLLFTFTQPYTWLYNQTSLFLIAVTFAITLAPQIQTAGYIQLGWAAGLNASFLSPDRVAPLPTPCISPVGTFSLCMEVLLLLYSVLHVRLYASVMLGFLYSVLFEALEWLPLLQKSYDTTGWQTESVGSGSDWEGHTLRWLGPAKALLHLCAHVIGIHLFIMSEVRSRSTFLKVGQAIMHGKDLEVEKALKERMIHSVMPRRVADDLLKQGDDEGCGESSGKRYSSGACSASAVSVGGGGGGGLSQAQSVTNAKHGHNNHKSKKTSIPRGQIIFRPFNMKRMEPVSILFADIVGFTKMSANKSAPALVGLLNDLFGRFDRLCELTGCEKISTLGDCYYCVAGCPEPSPDHAYCCVEMGLGMIQAIEQFCQETRETVSMRVGVHTGTVLCGILGMKRFKFDVWSNDVNLANLMEQLGVAGKIHLSEATAQFLGDRYQREDGRVLERAGQSAVEKLKGMKTYLISGKKLERDVPCGCSDFVSRSPHPQPRTPDLISRGVQAAQVLLTHTGPEKSPCVSHCVSKSAAEPGDVVTVLNSCQEENKTNTSRLIPGRRYRAANGLLSPPVEDPVRASQSSLCDILQEKDKKTSTSTGTSASLGLAGGTGTAGTGMDHSALIHLRAKNFREKSDAHFVDVIREDSLKDYFFKPPINKISLNFLERPLEKAYHSSYKEEVKNQVQVETFASSTFSSFLDVLLSCFVFMALTLACFLPPLVSPATVGPPATAAVTLAALAGLLEVASVVLSVRMAFCLEEVMNCTNSLLLVVSGWIPRHVIGAVLISLPSISVLSHLSCSVHFPLQVTMLLCCATILAIIQYCNFCQLSFWMRSVLATATGVILLLVLYSPLHRYRMNTLSSGGSPSVTPGPDPPPEPLDILIPEAVLAFFLLLLLVWFLNREFEVSYRLHYHGNVEADKHRFKNQTMRDQAEWLLGNIIPIHVAEQLKVTQSYSKNHDSVGVIFASIVNFSEFYEETYEGGKECYRVLNELIGDFDELLRKDEFKSVEKIKTIGATYMAASGLNVQQLAENDNDSPHAHLRALFNFALEMMGVLEDFNKNMLGFGFKLRIGFNHGPLTAGVIGTTKLLYDIWGDTVNIASRMDSTGVECRVQVSEESHAVLSAMGLEFDYRDLGSLTWDDLENDLPDELIPNGGDLSLMSGMPSNGGAASGPGGTPTGLGGGGSGVPDAAAKHKQLSELLRGGNSSSIASTGLNSANSQAGSMGPQLGTPLGKSPLGQGSPNNHHSPQAQKAGTPSGVAGQNTNGNTAAMGLNSAGFNQTMINNGPSHGGLLPQGGQPQPGQMMNGGLGADAGRVRAAGVGVMQYQGASMQAAAAGAGGAASALAETLTQGGQQMGAHTNLNGAQQAGSLNKMGLSSNGGPFGAQPYGQGATGPGQQLNQQQQLQNKVTLANSLPPFHNELKGAAVTNVPNMQLQQPQQQAPMLPMAGSGSVAVTSAGPTADPEKRKLIQQQLVLLLHAHKCQRREQANGEVRACALPHCRTMKNVLNHMTHCQAGKSCQVAHCASSRQIISHWKNCTRHDCPVCLPLKNASDKRTQQPKLGSPNAGLQNSISSVGVGQPSPTINTSTPIDPSSMQRAYAALGLPYSSQTTGQSQQGPGQQAGAQNSQAQQQQQLQQQMRPINALGNQMALGGTAMGVTTSDQTNLHTDSVPNALNTNSQLLSDGSAVGSMGNLPTAAPMSATGTRKAWHEHVTQDLRSHLVHKLVQAIFPTPDPAALKDRRMENLVAYARKVEGDMYESANSRDEYYHFLAEKIYKIQKELEEKRRSRLQKQIMNQAPLAVQGTQQPSLPQPNAFGARPQNGPVPLPNMPNQIMNRMQVSQGMNQFNHMALPNAQISQAPMGARAASPMNHPQQMNLSAVPALGMSPSRMPQAQGMMAGHGAGNMVGQTNSQGQFLAQSQFPTGAAVNAAATMNVTVGSGMGQSPAQAAVTQLSQPGASLENRVPTPASASSADLHTQHVGADLPTQEVKTDANHDQQEYEAACGKIEPKMEAEEDMVSVKKEEPEEKTESMEVEEKKPEPKEEDDAGANGTTSSSPSQSRRKIFKPEELRQALMPTLESLYRQDPESLPFRQPVDPLLLGIPDYFDIVKNPIDLSTIKRKLDTSQYQEPWQYVDDVWLMFNNAWLYNRKTSRVYKYCSKLAEVFESEIDPVMQGLGYCCGRKYEFSPQTLCCYGKQLCTIPTGGTYYSYQNRYHFCEKCFNEIQGDSVTLGDDPAQPQTMISKDQFERKKNDVLDPEPFVECKDCGRKMHQICVLHYEVIWPSGFICKSCLKKSGKTRKENKFTAKRLQTTRLGMYIEDRVNKYLKRQNHPEAGEVFVRVVASSDKTVEVKPGMKARFVDTGEMPETFPYRTKALFAFEEIDGVDVCFFGMHVQEYGSECAFPNTRRVYISYLDSIHFFRPRILRTAVYHEILIGYLEYVKKLGYTQGHIWACPPSEGDDYIFHCHPPEQKIPKPKRLQEWYRKMLDKAFAERILHDYKDIFKQATEDRLTSANELPYFEGDFWPNVLEESIKELEQEEEERKKEENTAASETPEGAQGDSKNAKKKNNKKTNKNKSSLSRANKKKPGMPNVANDLSQKLYATMEKHKEVFFVIHLHSGPMANTLPPIVDPDPLLSCDLMDGRDAFLTLARDKHWEFSSLRRCKWSTMCMLVELHNQGQDRFVYTCNECKHHVETRWHCTVCEDFDLCISCYNTKGHEHQMVKWGLGLDDDNNSQSGEASKSPQESRRLSIQRCIQSLVHACQCRNANCSLPSCQKMKRVVQHTKGCKRKTNGGCPVCKQLIALCCYHAKHCQENKCPVPFCLNIKHKLRQQQMQHRLQQAQLMKRRMATMQGRTMPLPSPPATAAPSTPTSHTQPNTPQTPQPPLSNQPQTPNSARVMSPTFANAPRNGQPQAPVSQGKPGPQASPLHQQQSPLPQPPQAPQQLQQQPPPLAAVKMARHIEMMAQAQQNYRANMNGLPMNPPQQQQRMPGPVQPSMQMVPGPRGAQVMQPGMTPGQWPGAAGPIQAVQNPQGLVPGQTPQQPMTMQRAMMTPGQQPQQPARMLIPQQPGARPQTPQRPGTIAPNALQDLLRTLKSPSSPQQQQQVLNILKSNPQLMAAFIKQRTAKYQANQPQQPGGQQQQPGMPTIQPMTMAGAVQRPGMPPQQPQQPSAQGMASLGAQTQLMNPAHNTGPQVQEMYRRQLLRQQQQQQQQQQGVMPQGHPGQFPPQAQGTAATYSQLRMQQQQQQQQLALQAGAGTAGGGLGQLPPMSQMAQAGLGMDSTQNLLHQRMLQQQQQQQQQQLPQQQQVVLKQQMGSPAQPSPMSPQTHLLAGQSQTGGHLPGQPSLASALNNQVRSPAAVQSPCPSSQQQSQQQRPHSSPSPQVSNQAQPSPQHPHPPHSASPHPGLGGTLSGSIEQGHLGTPEQSAMLPQLNTPNRGVLNSDLGMVGDTTGDTLESFVAQL</sequence>
<reference evidence="36" key="3">
    <citation type="submission" date="2025-09" db="UniProtKB">
        <authorList>
            <consortium name="Ensembl"/>
        </authorList>
    </citation>
    <scope>IDENTIFICATION</scope>
</reference>
<protein>
    <recommendedName>
        <fullName evidence="3">histone acetyltransferase</fullName>
        <ecNumber evidence="3">2.3.1.48</ecNumber>
    </recommendedName>
</protein>
<dbReference type="SMART" id="SM00044">
    <property type="entry name" value="CYCc"/>
    <property type="match status" value="2"/>
</dbReference>
<dbReference type="Gene3D" id="1.20.920.10">
    <property type="entry name" value="Bromodomain-like"/>
    <property type="match status" value="1"/>
</dbReference>
<keyword evidence="29" id="KW-0472">Membrane</keyword>
<feature type="transmembrane region" description="Helical" evidence="29">
    <location>
        <begin position="876"/>
        <end position="899"/>
    </location>
</feature>
<dbReference type="InterPro" id="IPR031162">
    <property type="entry name" value="CBP_P300_HAT"/>
</dbReference>
<feature type="compositionally biased region" description="Polar residues" evidence="28">
    <location>
        <begin position="3374"/>
        <end position="3388"/>
    </location>
</feature>
<feature type="domain" description="KIX" evidence="34">
    <location>
        <begin position="1848"/>
        <end position="1927"/>
    </location>
</feature>
<feature type="transmembrane region" description="Helical" evidence="29">
    <location>
        <begin position="139"/>
        <end position="159"/>
    </location>
</feature>
<feature type="transmembrane region" description="Helical" evidence="29">
    <location>
        <begin position="213"/>
        <end position="235"/>
    </location>
</feature>
<keyword evidence="15" id="KW-0007">Acetylation</keyword>
<feature type="region of interest" description="Disordered" evidence="28">
    <location>
        <begin position="1347"/>
        <end position="1452"/>
    </location>
</feature>
<evidence type="ECO:0000256" key="29">
    <source>
        <dbReference type="SAM" id="Phobius"/>
    </source>
</evidence>
<evidence type="ECO:0000256" key="27">
    <source>
        <dbReference type="RuleBase" id="RU000405"/>
    </source>
</evidence>
<dbReference type="PROSITE" id="PS00633">
    <property type="entry name" value="BROMODOMAIN_1"/>
    <property type="match status" value="1"/>
</dbReference>
<dbReference type="GeneTree" id="ENSGT00940000155364"/>
<feature type="compositionally biased region" description="Polar residues" evidence="28">
    <location>
        <begin position="3471"/>
        <end position="3484"/>
    </location>
</feature>
<feature type="compositionally biased region" description="Polar residues" evidence="28">
    <location>
        <begin position="2087"/>
        <end position="2102"/>
    </location>
</feature>
<dbReference type="Gene3D" id="3.30.70.1230">
    <property type="entry name" value="Nucleotide cyclase"/>
    <property type="match status" value="2"/>
</dbReference>
<feature type="compositionally biased region" description="Low complexity" evidence="28">
    <location>
        <begin position="3278"/>
        <end position="3299"/>
    </location>
</feature>
<feature type="transmembrane region" description="Helical" evidence="29">
    <location>
        <begin position="298"/>
        <end position="315"/>
    </location>
</feature>
<evidence type="ECO:0000256" key="15">
    <source>
        <dbReference type="ARBA" id="ARBA00022990"/>
    </source>
</evidence>
<keyword evidence="13 25" id="KW-0862">Zinc</keyword>
<keyword evidence="20 27" id="KW-0456">Lyase</keyword>
<feature type="transmembrane region" description="Helical" evidence="29">
    <location>
        <begin position="973"/>
        <end position="995"/>
    </location>
</feature>
<dbReference type="CDD" id="cd07302">
    <property type="entry name" value="CHD"/>
    <property type="match status" value="2"/>
</dbReference>
<feature type="region of interest" description="Disordered" evidence="28">
    <location>
        <begin position="1698"/>
        <end position="1736"/>
    </location>
</feature>
<dbReference type="InterPro" id="IPR014744">
    <property type="entry name" value="Nuc_rcpt_coact_CREBbp"/>
</dbReference>
<keyword evidence="12 26" id="KW-0863">Zinc-finger</keyword>
<evidence type="ECO:0000256" key="21">
    <source>
        <dbReference type="ARBA" id="ARBA00023242"/>
    </source>
</evidence>
<dbReference type="CDD" id="cd15802">
    <property type="entry name" value="RING_CBP-p300"/>
    <property type="match status" value="1"/>
</dbReference>
<feature type="region of interest" description="Disordered" evidence="28">
    <location>
        <begin position="1298"/>
        <end position="1333"/>
    </location>
</feature>
<feature type="compositionally biased region" description="Polar residues" evidence="28">
    <location>
        <begin position="1381"/>
        <end position="1411"/>
    </location>
</feature>
<dbReference type="Pfam" id="PF08214">
    <property type="entry name" value="HAT_KAT11"/>
    <property type="match status" value="1"/>
</dbReference>
<feature type="compositionally biased region" description="Low complexity" evidence="28">
    <location>
        <begin position="1433"/>
        <end position="1447"/>
    </location>
</feature>
<keyword evidence="6" id="KW-1017">Isopeptide bond</keyword>
<evidence type="ECO:0000256" key="5">
    <source>
        <dbReference type="ARBA" id="ARBA00022490"/>
    </source>
</evidence>
<evidence type="ECO:0000256" key="9">
    <source>
        <dbReference type="ARBA" id="ARBA00022723"/>
    </source>
</evidence>